<sequence length="114" mass="12148">MRRCVVSARPGDPRLGGVSARARCCTTRHFAFGFFRFGNGGVDDGGGDAARASERMRRGFARLRGISTVVSGSYRDAMRSKGLASSPEAPSPFACNDALFPSRVFCPLVGSKRA</sequence>
<accession>A0A7S0KQS4</accession>
<proteinExistence type="predicted"/>
<name>A0A7S0KQS4_MICPS</name>
<evidence type="ECO:0000313" key="1">
    <source>
        <dbReference type="EMBL" id="CAD8587783.1"/>
    </source>
</evidence>
<organism evidence="1">
    <name type="scientific">Micromonas pusilla</name>
    <name type="common">Picoplanktonic green alga</name>
    <name type="synonym">Chromulina pusilla</name>
    <dbReference type="NCBI Taxonomy" id="38833"/>
    <lineage>
        <taxon>Eukaryota</taxon>
        <taxon>Viridiplantae</taxon>
        <taxon>Chlorophyta</taxon>
        <taxon>Mamiellophyceae</taxon>
        <taxon>Mamiellales</taxon>
        <taxon>Mamiellaceae</taxon>
        <taxon>Micromonas</taxon>
    </lineage>
</organism>
<dbReference type="EMBL" id="HBEV01008038">
    <property type="protein sequence ID" value="CAD8587783.1"/>
    <property type="molecule type" value="Transcribed_RNA"/>
</dbReference>
<gene>
    <name evidence="1" type="ORF">MSP1404_LOCUS6156</name>
</gene>
<reference evidence="1" key="1">
    <citation type="submission" date="2021-01" db="EMBL/GenBank/DDBJ databases">
        <authorList>
            <person name="Corre E."/>
            <person name="Pelletier E."/>
            <person name="Niang G."/>
            <person name="Scheremetjew M."/>
            <person name="Finn R."/>
            <person name="Kale V."/>
            <person name="Holt S."/>
            <person name="Cochrane G."/>
            <person name="Meng A."/>
            <person name="Brown T."/>
            <person name="Cohen L."/>
        </authorList>
    </citation>
    <scope>NUCLEOTIDE SEQUENCE</scope>
    <source>
        <strain evidence="1">CCMP494</strain>
    </source>
</reference>
<protein>
    <submittedName>
        <fullName evidence="1">Uncharacterized protein</fullName>
    </submittedName>
</protein>
<dbReference type="AlphaFoldDB" id="A0A7S0KQS4"/>